<dbReference type="EMBL" id="CAFBOG010000150">
    <property type="protein sequence ID" value="CAB4988315.1"/>
    <property type="molecule type" value="Genomic_DNA"/>
</dbReference>
<proteinExistence type="predicted"/>
<evidence type="ECO:0000313" key="1">
    <source>
        <dbReference type="EMBL" id="CAB4988315.1"/>
    </source>
</evidence>
<protein>
    <submittedName>
        <fullName evidence="1">Unannotated protein</fullName>
    </submittedName>
</protein>
<accession>A0A6J7N7W5</accession>
<sequence>MDVTQCPVVDIWVEEIISCATGVIIVAGYARYVGVNHSNSQIGIHSCGTDFFHKVRLFFLGGETHSRDG</sequence>
<gene>
    <name evidence="1" type="ORF">UFOPK3914_01448</name>
</gene>
<name>A0A6J7N7W5_9ZZZZ</name>
<organism evidence="1">
    <name type="scientific">freshwater metagenome</name>
    <dbReference type="NCBI Taxonomy" id="449393"/>
    <lineage>
        <taxon>unclassified sequences</taxon>
        <taxon>metagenomes</taxon>
        <taxon>ecological metagenomes</taxon>
    </lineage>
</organism>
<reference evidence="1" key="1">
    <citation type="submission" date="2020-05" db="EMBL/GenBank/DDBJ databases">
        <authorList>
            <person name="Chiriac C."/>
            <person name="Salcher M."/>
            <person name="Ghai R."/>
            <person name="Kavagutti S V."/>
        </authorList>
    </citation>
    <scope>NUCLEOTIDE SEQUENCE</scope>
</reference>
<dbReference type="AlphaFoldDB" id="A0A6J7N7W5"/>